<dbReference type="OrthoDB" id="2958217at2759"/>
<evidence type="ECO:0000313" key="4">
    <source>
        <dbReference type="Proteomes" id="UP000572817"/>
    </source>
</evidence>
<feature type="region of interest" description="Disordered" evidence="1">
    <location>
        <begin position="150"/>
        <end position="171"/>
    </location>
</feature>
<sequence>MSSNTTPSAAAYPTLADLQTFVQTALAQGTIPLEGEIEARTALADLLIREYEKGGQRNVQHLRDSIRHIEVVLRRLPQDSPERPRHLNRLSYSYMSEYTVSQSRRAIDEAVLCGRLAREEAISIGLPEKDRALYCEILNNFGVALSYRSQNTSATPSGREETSGSGIRDAPDDLDEAIQCARQMKTHTAPESDRYLTMISNLASRLTRRYSMRGNPADYAEVVQLLRELQSLSPPGSMTSGLAIMQLAQLAVDKFHKSNALKDLDDALQLAVDATDKLPDHYEGKATGFHQITTLYSHRYKRTNDVADIRNAVLYSDKNIAATPGSHRARNRHILDHMQLLRDFANAASSSNDVEEAASQGHQRLADIGSGCPEQDSCRNLHCDILGRKYIISHKLEDFVDLVAHLEKLCYDYNDKLKESPAAPPVDSSLIYSLAQEARKLSSAPPGQTRDVASEMLYDQIATACKSGNFTNGLLSVDKGFVKLLGVYAGAAHDGEVLREDEAIQKVKELQLKEKESNSQPKWTPKDYETELGLRKLAIDPTNNRFVMDLSGLMSDILGYDPTTPMSYSEFVAKQAQLEKESIEKAKAEGKHPNPKLCHMCRLVKPLSPTTGTNSSGGDVFEWDPAGWHLPFGNWNQLRLRTMCSICQLVLSLIVSDQTRRNLHPRLASIDREIQGTTLRAGEMGSGEVVLSVEYGMRSVGELRIVTPTNYTQALRQGWEAAYSQCGFAEFMNAVDNELPRSMAGQQVDISMLKRLLNDCDHNHGEACNINHRDNSASMPLVFIDVLDYCLVFATSAVKYFALSYVWGTVDMSMTLLANYESRCKTRGLPTRLPNTISDAIMLVRDLGERYLWVDALCIVQDDDEYKARNIAHMDVVYNKAFATIVAMHGTSADSGLPGVRPETRPSQRIEKLVVDAGSKDLDFNTDRNSNEQVTLHLVATPPPLHFALEASKWNTRGWTFQERMLSRRLYFSEHYVYFQCGRRDQVFSECGVNGPVRSKQDFWDKPGKVSVSTSLDNPLLDLRQELIDVSPEVRQAKSFTAYCKLVEKYSCRQLSYDSDIINAFLGTFAFLNESFRSDILCGLPASALDLALLWTPLKRTPRRGHTADMTMSQANLEGRSVLDHVLPTNRGTVLTVMGPAAVPAFDKNLDRRFPSWSWVGWKGPVEHRLFAEGEPLPTPLVREFSVNLDGREVRTVAGRQWPRASAVSRGSNVTAASPSEYPVAAAVERLALNPDDRAPVPTPALPNVLQFRAPTVPLSAFTVSTQSEYISNADHIHAPGRQAVRHILDSRGARCGLWWEQAGYVYVGRGVSPEAEGKMVLVGISRCEDAFRARKGPDRVEGEIRLFDDEVYPAVGRGSGIVNVLAVDCDMGHEYGERVTVARIHVKAWEDARPVVRMVRLA</sequence>
<evidence type="ECO:0000313" key="3">
    <source>
        <dbReference type="EMBL" id="KAF4304367.1"/>
    </source>
</evidence>
<dbReference type="InterPro" id="IPR010730">
    <property type="entry name" value="HET"/>
</dbReference>
<dbReference type="Proteomes" id="UP000572817">
    <property type="component" value="Unassembled WGS sequence"/>
</dbReference>
<organism evidence="3 4">
    <name type="scientific">Botryosphaeria dothidea</name>
    <dbReference type="NCBI Taxonomy" id="55169"/>
    <lineage>
        <taxon>Eukaryota</taxon>
        <taxon>Fungi</taxon>
        <taxon>Dikarya</taxon>
        <taxon>Ascomycota</taxon>
        <taxon>Pezizomycotina</taxon>
        <taxon>Dothideomycetes</taxon>
        <taxon>Dothideomycetes incertae sedis</taxon>
        <taxon>Botryosphaeriales</taxon>
        <taxon>Botryosphaeriaceae</taxon>
        <taxon>Botryosphaeria</taxon>
    </lineage>
</organism>
<name>A0A8H4INE0_9PEZI</name>
<accession>A0A8H4INE0</accession>
<dbReference type="PANTHER" id="PTHR33112:SF12">
    <property type="entry name" value="HETEROKARYON INCOMPATIBILITY DOMAIN-CONTAINING PROTEIN"/>
    <property type="match status" value="1"/>
</dbReference>
<reference evidence="3" key="1">
    <citation type="submission" date="2020-04" db="EMBL/GenBank/DDBJ databases">
        <title>Genome Assembly and Annotation of Botryosphaeria dothidea sdau 11-99, a Latent Pathogen of Apple Fruit Ring Rot in China.</title>
        <authorList>
            <person name="Yu C."/>
            <person name="Diao Y."/>
            <person name="Lu Q."/>
            <person name="Zhao J."/>
            <person name="Cui S."/>
            <person name="Peng C."/>
            <person name="He B."/>
            <person name="Liu H."/>
        </authorList>
    </citation>
    <scope>NUCLEOTIDE SEQUENCE [LARGE SCALE GENOMIC DNA]</scope>
    <source>
        <strain evidence="3">Sdau11-99</strain>
    </source>
</reference>
<keyword evidence="4" id="KW-1185">Reference proteome</keyword>
<dbReference type="PANTHER" id="PTHR33112">
    <property type="entry name" value="DOMAIN PROTEIN, PUTATIVE-RELATED"/>
    <property type="match status" value="1"/>
</dbReference>
<protein>
    <recommendedName>
        <fullName evidence="2">Heterokaryon incompatibility domain-containing protein</fullName>
    </recommendedName>
</protein>
<dbReference type="EMBL" id="WWBZ02000051">
    <property type="protein sequence ID" value="KAF4304367.1"/>
    <property type="molecule type" value="Genomic_DNA"/>
</dbReference>
<proteinExistence type="predicted"/>
<feature type="domain" description="Heterokaryon incompatibility" evidence="2">
    <location>
        <begin position="800"/>
        <end position="963"/>
    </location>
</feature>
<evidence type="ECO:0000259" key="2">
    <source>
        <dbReference type="Pfam" id="PF06985"/>
    </source>
</evidence>
<comment type="caution">
    <text evidence="3">The sequence shown here is derived from an EMBL/GenBank/DDBJ whole genome shotgun (WGS) entry which is preliminary data.</text>
</comment>
<evidence type="ECO:0000256" key="1">
    <source>
        <dbReference type="SAM" id="MobiDB-lite"/>
    </source>
</evidence>
<dbReference type="Pfam" id="PF06985">
    <property type="entry name" value="HET"/>
    <property type="match status" value="1"/>
</dbReference>
<gene>
    <name evidence="3" type="ORF">GTA08_BOTSDO08335</name>
</gene>